<proteinExistence type="predicted"/>
<gene>
    <name evidence="1" type="ORF">V1477_016842</name>
</gene>
<accession>A0ABD2B4G4</accession>
<dbReference type="EMBL" id="JAYRBN010000100">
    <property type="protein sequence ID" value="KAL2727566.1"/>
    <property type="molecule type" value="Genomic_DNA"/>
</dbReference>
<organism evidence="1 2">
    <name type="scientific">Vespula maculifrons</name>
    <name type="common">Eastern yellow jacket</name>
    <name type="synonym">Wasp</name>
    <dbReference type="NCBI Taxonomy" id="7453"/>
    <lineage>
        <taxon>Eukaryota</taxon>
        <taxon>Metazoa</taxon>
        <taxon>Ecdysozoa</taxon>
        <taxon>Arthropoda</taxon>
        <taxon>Hexapoda</taxon>
        <taxon>Insecta</taxon>
        <taxon>Pterygota</taxon>
        <taxon>Neoptera</taxon>
        <taxon>Endopterygota</taxon>
        <taxon>Hymenoptera</taxon>
        <taxon>Apocrita</taxon>
        <taxon>Aculeata</taxon>
        <taxon>Vespoidea</taxon>
        <taxon>Vespidae</taxon>
        <taxon>Vespinae</taxon>
        <taxon>Vespula</taxon>
    </lineage>
</organism>
<sequence length="75" mass="8497">MRTAGTAMYTRQSSKHKCTADCQSRECVLRELRCELVEIRSKTGPLTVKVGQRSDCVVITGGRLFPLHYLILKQK</sequence>
<dbReference type="Proteomes" id="UP001607303">
    <property type="component" value="Unassembled WGS sequence"/>
</dbReference>
<name>A0ABD2B4G4_VESMC</name>
<keyword evidence="2" id="KW-1185">Reference proteome</keyword>
<evidence type="ECO:0000313" key="1">
    <source>
        <dbReference type="EMBL" id="KAL2727566.1"/>
    </source>
</evidence>
<reference evidence="1 2" key="1">
    <citation type="journal article" date="2024" name="Ann. Entomol. Soc. Am.">
        <title>Genomic analyses of the southern and eastern yellowjacket wasps (Hymenoptera: Vespidae) reveal evolutionary signatures of social life.</title>
        <authorList>
            <person name="Catto M.A."/>
            <person name="Caine P.B."/>
            <person name="Orr S.E."/>
            <person name="Hunt B.G."/>
            <person name="Goodisman M.A.D."/>
        </authorList>
    </citation>
    <scope>NUCLEOTIDE SEQUENCE [LARGE SCALE GENOMIC DNA]</scope>
    <source>
        <strain evidence="1">232</strain>
        <tissue evidence="1">Head and thorax</tissue>
    </source>
</reference>
<comment type="caution">
    <text evidence="1">The sequence shown here is derived from an EMBL/GenBank/DDBJ whole genome shotgun (WGS) entry which is preliminary data.</text>
</comment>
<dbReference type="AlphaFoldDB" id="A0ABD2B4G4"/>
<protein>
    <submittedName>
        <fullName evidence="1">Uncharacterized protein</fullName>
    </submittedName>
</protein>
<evidence type="ECO:0000313" key="2">
    <source>
        <dbReference type="Proteomes" id="UP001607303"/>
    </source>
</evidence>